<feature type="transmembrane region" description="Helical" evidence="1">
    <location>
        <begin position="145"/>
        <end position="165"/>
    </location>
</feature>
<protein>
    <submittedName>
        <fullName evidence="3">Putative salivary secreted peptide</fullName>
    </submittedName>
</protein>
<evidence type="ECO:0000313" key="3">
    <source>
        <dbReference type="EMBL" id="JAV28692.1"/>
    </source>
</evidence>
<keyword evidence="1" id="KW-1133">Transmembrane helix</keyword>
<feature type="signal peptide" evidence="2">
    <location>
        <begin position="1"/>
        <end position="22"/>
    </location>
</feature>
<reference evidence="3" key="1">
    <citation type="submission" date="2017-01" db="EMBL/GenBank/DDBJ databases">
        <title>A deep insight into the sialotranscriptome of adult male and female Cluex tarsalis mosquitoes.</title>
        <authorList>
            <person name="Ribeiro J.M."/>
            <person name="Moreira F."/>
            <person name="Bernard K.A."/>
            <person name="Calvo E."/>
        </authorList>
    </citation>
    <scope>NUCLEOTIDE SEQUENCE</scope>
    <source>
        <strain evidence="3">Kern County</strain>
        <tissue evidence="3">Salivary glands</tissue>
    </source>
</reference>
<evidence type="ECO:0000256" key="2">
    <source>
        <dbReference type="SAM" id="SignalP"/>
    </source>
</evidence>
<dbReference type="EMBL" id="GFDL01006353">
    <property type="protein sequence ID" value="JAV28692.1"/>
    <property type="molecule type" value="Transcribed_RNA"/>
</dbReference>
<sequence>MAINKVLVCSILVLLLVSFADSAKECFQCFGGPADCDAMVKVQCSRENATQTALQMSPIYPDVITMAPESDSYYCAEASYSVFISDENPNLPEVPGFPAFEANTKVVYKVKGCIFEPTGNICKNTKPVNGEFSCRYCSSDNCNSAFSLASSLLVLISCLMLTRIFSN</sequence>
<keyword evidence="2" id="KW-0732">Signal</keyword>
<dbReference type="AlphaFoldDB" id="A0A1Q3FME1"/>
<organism evidence="3">
    <name type="scientific">Culex tarsalis</name>
    <name type="common">Encephalitis mosquito</name>
    <dbReference type="NCBI Taxonomy" id="7177"/>
    <lineage>
        <taxon>Eukaryota</taxon>
        <taxon>Metazoa</taxon>
        <taxon>Ecdysozoa</taxon>
        <taxon>Arthropoda</taxon>
        <taxon>Hexapoda</taxon>
        <taxon>Insecta</taxon>
        <taxon>Pterygota</taxon>
        <taxon>Neoptera</taxon>
        <taxon>Endopterygota</taxon>
        <taxon>Diptera</taxon>
        <taxon>Nematocera</taxon>
        <taxon>Culicoidea</taxon>
        <taxon>Culicidae</taxon>
        <taxon>Culicinae</taxon>
        <taxon>Culicini</taxon>
        <taxon>Culex</taxon>
        <taxon>Culex</taxon>
    </lineage>
</organism>
<feature type="chain" id="PRO_5010322785" evidence="2">
    <location>
        <begin position="23"/>
        <end position="167"/>
    </location>
</feature>
<name>A0A1Q3FME1_CULTA</name>
<keyword evidence="1" id="KW-0812">Transmembrane</keyword>
<accession>A0A1Q3FME1</accession>
<proteinExistence type="predicted"/>
<keyword evidence="1" id="KW-0472">Membrane</keyword>
<evidence type="ECO:0000256" key="1">
    <source>
        <dbReference type="SAM" id="Phobius"/>
    </source>
</evidence>